<evidence type="ECO:0000313" key="2">
    <source>
        <dbReference type="EMBL" id="KAE8280294.1"/>
    </source>
</evidence>
<dbReference type="SUPFAM" id="SSF53098">
    <property type="entry name" value="Ribonuclease H-like"/>
    <property type="match status" value="1"/>
</dbReference>
<comment type="caution">
    <text evidence="2">The sequence shown here is derived from an EMBL/GenBank/DDBJ whole genome shotgun (WGS) entry which is preliminary data.</text>
</comment>
<accession>A0A6G0HM62</accession>
<gene>
    <name evidence="2" type="ORF">D5F01_LYC20850</name>
</gene>
<proteinExistence type="predicted"/>
<dbReference type="AlphaFoldDB" id="A0A6G0HM62"/>
<keyword evidence="3" id="KW-1185">Reference proteome</keyword>
<sequence>MKKFLTGMKRKAERDEDNETKESHPKAKTRKYDEAYVALGFTVTTVGDEERPVCLLCLKMLAADSMKPNKLRCHLNTLHPNHADKPLEFFHRKRAEYGQQSSRFVNATSVNQRALLASYQVAYQIAQCKKPHTIAEELILPAALDMVSVMLDDASAAKLKTIPLSNDTVARRIDDIANDLQEQLVDKLKDKRFALQFDEATDSNKDCLFIAYVRFDMTDSLCEDLLFCKYVRDRATAEELFKMLDCFLTENGLKWENCIGVCSDGVQTMAGKRNRLQALIKKASPNAVWTHCIIHREALASRPLSPELSKVMTDIIGVVNFIKTRPLKTRVFSAICEEMGAEHQAVLYHSEARWLSRGKVLSRVFELREQIRVFLEQEHKYEVAEKFSDENFLGKLAYLSDIFGKLNELNLQLQGKDKHLPGFSSTEEDQFIDMTSDSTLRLRLTSQTLSEFWLSVERQYPLLGHRAMGILLPFATSYLCETGFSAVAALKTKYRSQLNIEQELRVAVSCFKPRFEKLCTAKRAHCSH</sequence>
<dbReference type="Proteomes" id="UP000424527">
    <property type="component" value="Unassembled WGS sequence"/>
</dbReference>
<feature type="region of interest" description="Disordered" evidence="1">
    <location>
        <begin position="1"/>
        <end position="28"/>
    </location>
</feature>
<protein>
    <submittedName>
        <fullName evidence="2">Zinc finger MYM-type protein 6</fullName>
    </submittedName>
</protein>
<reference evidence="2 3" key="1">
    <citation type="submission" date="2019-07" db="EMBL/GenBank/DDBJ databases">
        <title>Chromosome genome assembly for large yellow croaker.</title>
        <authorList>
            <person name="Xiao S."/>
        </authorList>
    </citation>
    <scope>NUCLEOTIDE SEQUENCE [LARGE SCALE GENOMIC DNA]</scope>
    <source>
        <strain evidence="2">JMULYC20181020</strain>
        <tissue evidence="2">Muscle</tissue>
    </source>
</reference>
<dbReference type="PANTHER" id="PTHR45913">
    <property type="entry name" value="EPM2A-INTERACTING PROTEIN 1"/>
    <property type="match status" value="1"/>
</dbReference>
<evidence type="ECO:0000313" key="3">
    <source>
        <dbReference type="Proteomes" id="UP000424527"/>
    </source>
</evidence>
<dbReference type="PANTHER" id="PTHR45913:SF19">
    <property type="entry name" value="LOW QUALITY PROTEIN: ZINC FINGER BED DOMAIN-CONTAINING PROTEIN 5-LIKE"/>
    <property type="match status" value="1"/>
</dbReference>
<evidence type="ECO:0000256" key="1">
    <source>
        <dbReference type="SAM" id="MobiDB-lite"/>
    </source>
</evidence>
<feature type="compositionally biased region" description="Basic and acidic residues" evidence="1">
    <location>
        <begin position="10"/>
        <end position="28"/>
    </location>
</feature>
<name>A0A6G0HM62_LARCR</name>
<dbReference type="EMBL" id="REGW02000021">
    <property type="protein sequence ID" value="KAE8280294.1"/>
    <property type="molecule type" value="Genomic_DNA"/>
</dbReference>
<organism evidence="2 3">
    <name type="scientific">Larimichthys crocea</name>
    <name type="common">Large yellow croaker</name>
    <name type="synonym">Pseudosciaena crocea</name>
    <dbReference type="NCBI Taxonomy" id="215358"/>
    <lineage>
        <taxon>Eukaryota</taxon>
        <taxon>Metazoa</taxon>
        <taxon>Chordata</taxon>
        <taxon>Craniata</taxon>
        <taxon>Vertebrata</taxon>
        <taxon>Euteleostomi</taxon>
        <taxon>Actinopterygii</taxon>
        <taxon>Neopterygii</taxon>
        <taxon>Teleostei</taxon>
        <taxon>Neoteleostei</taxon>
        <taxon>Acanthomorphata</taxon>
        <taxon>Eupercaria</taxon>
        <taxon>Sciaenidae</taxon>
        <taxon>Larimichthys</taxon>
    </lineage>
</organism>
<dbReference type="InterPro" id="IPR012337">
    <property type="entry name" value="RNaseH-like_sf"/>
</dbReference>